<keyword evidence="3" id="KW-1185">Reference proteome</keyword>
<dbReference type="InterPro" id="IPR003673">
    <property type="entry name" value="CoA-Trfase_fam_III"/>
</dbReference>
<protein>
    <submittedName>
        <fullName evidence="2">CoA transferase</fullName>
    </submittedName>
</protein>
<dbReference type="PANTHER" id="PTHR48207">
    <property type="entry name" value="SUCCINATE--HYDROXYMETHYLGLUTARATE COA-TRANSFERASE"/>
    <property type="match status" value="1"/>
</dbReference>
<dbReference type="EMBL" id="BMHK01000012">
    <property type="protein sequence ID" value="GGC02490.1"/>
    <property type="molecule type" value="Genomic_DNA"/>
</dbReference>
<keyword evidence="1 2" id="KW-0808">Transferase</keyword>
<name>A0A916TSW0_9SPHN</name>
<evidence type="ECO:0000256" key="1">
    <source>
        <dbReference type="ARBA" id="ARBA00022679"/>
    </source>
</evidence>
<reference evidence="2" key="2">
    <citation type="submission" date="2020-09" db="EMBL/GenBank/DDBJ databases">
        <authorList>
            <person name="Sun Q."/>
            <person name="Zhou Y."/>
        </authorList>
    </citation>
    <scope>NUCLEOTIDE SEQUENCE</scope>
    <source>
        <strain evidence="2">CGMCC 1.15095</strain>
    </source>
</reference>
<comment type="caution">
    <text evidence="2">The sequence shown here is derived from an EMBL/GenBank/DDBJ whole genome shotgun (WGS) entry which is preliminary data.</text>
</comment>
<gene>
    <name evidence="2" type="ORF">GCM10011494_21320</name>
</gene>
<dbReference type="Proteomes" id="UP000608154">
    <property type="component" value="Unassembled WGS sequence"/>
</dbReference>
<dbReference type="InterPro" id="IPR050483">
    <property type="entry name" value="CoA-transferase_III_domain"/>
</dbReference>
<dbReference type="Gene3D" id="3.30.1540.10">
    <property type="entry name" value="formyl-coa transferase, domain 3"/>
    <property type="match status" value="1"/>
</dbReference>
<dbReference type="GO" id="GO:0008410">
    <property type="term" value="F:CoA-transferase activity"/>
    <property type="evidence" value="ECO:0007669"/>
    <property type="project" value="TreeGrafter"/>
</dbReference>
<dbReference type="InterPro" id="IPR044855">
    <property type="entry name" value="CoA-Trfase_III_dom3_sf"/>
</dbReference>
<evidence type="ECO:0000313" key="3">
    <source>
        <dbReference type="Proteomes" id="UP000608154"/>
    </source>
</evidence>
<dbReference type="Gene3D" id="3.40.50.10540">
    <property type="entry name" value="Crotonobetainyl-coa:carnitine coa-transferase, domain 1"/>
    <property type="match status" value="1"/>
</dbReference>
<proteinExistence type="predicted"/>
<accession>A0A916TSW0</accession>
<dbReference type="Pfam" id="PF02515">
    <property type="entry name" value="CoA_transf_3"/>
    <property type="match status" value="1"/>
</dbReference>
<dbReference type="RefSeq" id="WP_188771288.1">
    <property type="nucleotide sequence ID" value="NZ_BMHK01000012.1"/>
</dbReference>
<dbReference type="PANTHER" id="PTHR48207:SF3">
    <property type="entry name" value="SUCCINATE--HYDROXYMETHYLGLUTARATE COA-TRANSFERASE"/>
    <property type="match status" value="1"/>
</dbReference>
<evidence type="ECO:0000313" key="2">
    <source>
        <dbReference type="EMBL" id="GGC02490.1"/>
    </source>
</evidence>
<dbReference type="SUPFAM" id="SSF89796">
    <property type="entry name" value="CoA-transferase family III (CaiB/BaiF)"/>
    <property type="match status" value="1"/>
</dbReference>
<organism evidence="2 3">
    <name type="scientific">Novosphingobium endophyticum</name>
    <dbReference type="NCBI Taxonomy" id="1955250"/>
    <lineage>
        <taxon>Bacteria</taxon>
        <taxon>Pseudomonadati</taxon>
        <taxon>Pseudomonadota</taxon>
        <taxon>Alphaproteobacteria</taxon>
        <taxon>Sphingomonadales</taxon>
        <taxon>Sphingomonadaceae</taxon>
        <taxon>Novosphingobium</taxon>
    </lineage>
</organism>
<dbReference type="InterPro" id="IPR023606">
    <property type="entry name" value="CoA-Trfase_III_dom_1_sf"/>
</dbReference>
<sequence length="396" mass="43231">MTSTNPSALAGLRIVELAEGVAGEFCGKLLSDFGAEVIKIERPCGSPVRRLSPFGRGEAPENSALFAYANTSKRSVVLDLETEAGRSVLEKLLLRADAVVDDHEPGWLARYGIDPAGIPESHPGLVLCSITPFGQDAGETQRHAEDLNVFHASGWGYHTPSGNARGRTPLKGAGRFLASYEAAFDAALCMTAALMDREAGGPGRFIDVSAHRVLYSRLDYVLGQMIIGDMDVSEAHTALDLGGPAAVLPCRDGFVYVWLSDETMWCELRRMIGDAPWMDEDFPPNWLQLACTTDRVNRTRRHLSEWLATQDKHAVSEEAQKRGVMIVPVNNPEDLMASPQYRFREYFHRLEHPVLGEALYPTVPYRMSATPPMPSQPAPLLGGDTQAVVSELGGQA</sequence>
<dbReference type="AlphaFoldDB" id="A0A916TSW0"/>
<reference evidence="2" key="1">
    <citation type="journal article" date="2014" name="Int. J. Syst. Evol. Microbiol.">
        <title>Complete genome sequence of Corynebacterium casei LMG S-19264T (=DSM 44701T), isolated from a smear-ripened cheese.</title>
        <authorList>
            <consortium name="US DOE Joint Genome Institute (JGI-PGF)"/>
            <person name="Walter F."/>
            <person name="Albersmeier A."/>
            <person name="Kalinowski J."/>
            <person name="Ruckert C."/>
        </authorList>
    </citation>
    <scope>NUCLEOTIDE SEQUENCE</scope>
    <source>
        <strain evidence="2">CGMCC 1.15095</strain>
    </source>
</reference>